<dbReference type="Proteomes" id="UP000251466">
    <property type="component" value="Segment"/>
</dbReference>
<proteinExistence type="predicted"/>
<dbReference type="GeneID" id="54993382"/>
<evidence type="ECO:0000256" key="1">
    <source>
        <dbReference type="SAM" id="MobiDB-lite"/>
    </source>
</evidence>
<evidence type="ECO:0000313" key="2">
    <source>
        <dbReference type="EMBL" id="AWY05409.1"/>
    </source>
</evidence>
<accession>A0A2Z4Q6L5</accession>
<organism evidence="2 3">
    <name type="scientific">Microbacterium phage Metamorphoo</name>
    <dbReference type="NCBI Taxonomy" id="2201437"/>
    <lineage>
        <taxon>Viruses</taxon>
        <taxon>Duplodnaviria</taxon>
        <taxon>Heunggongvirae</taxon>
        <taxon>Uroviricota</taxon>
        <taxon>Caudoviricetes</taxon>
        <taxon>Hodgkinviridae</taxon>
        <taxon>Metamorphoovirus</taxon>
        <taxon>Metamorphoovirus metamorphoo</taxon>
    </lineage>
</organism>
<dbReference type="EMBL" id="MH271304">
    <property type="protein sequence ID" value="AWY05409.1"/>
    <property type="molecule type" value="Genomic_DNA"/>
</dbReference>
<gene>
    <name evidence="2" type="primary">59</name>
    <name evidence="2" type="ORF">SEA_METAMORPHOO_59</name>
</gene>
<dbReference type="KEGG" id="vg:54993382"/>
<keyword evidence="3" id="KW-1185">Reference proteome</keyword>
<feature type="region of interest" description="Disordered" evidence="1">
    <location>
        <begin position="43"/>
        <end position="78"/>
    </location>
</feature>
<sequence>MRHSELARLMSEAARQATEVCLAKGYRRGDPVTVKSARAAAEEVYRRERPEDWAPKPAEPVEHLPVEDSWQDRADVGG</sequence>
<protein>
    <submittedName>
        <fullName evidence="2">Uncharacterized protein</fullName>
    </submittedName>
</protein>
<evidence type="ECO:0000313" key="3">
    <source>
        <dbReference type="Proteomes" id="UP000251466"/>
    </source>
</evidence>
<reference evidence="2 3" key="1">
    <citation type="submission" date="2018-04" db="EMBL/GenBank/DDBJ databases">
        <authorList>
            <person name="Harrington T."/>
            <person name="Washburn E."/>
            <person name="Bricker J."/>
            <person name="McKinney A."/>
            <person name="Betsko A.J."/>
            <person name="Garlena R.A."/>
            <person name="Russell D.A."/>
            <person name="Pope W.A."/>
            <person name="Jacobs-Sera D."/>
            <person name="Hatfull G.F."/>
        </authorList>
    </citation>
    <scope>NUCLEOTIDE SEQUENCE [LARGE SCALE GENOMIC DNA]</scope>
</reference>
<dbReference type="RefSeq" id="YP_009802828.1">
    <property type="nucleotide sequence ID" value="NC_047988.1"/>
</dbReference>
<name>A0A2Z4Q6L5_9CAUD</name>